<reference evidence="6 7" key="1">
    <citation type="submission" date="2024-01" db="EMBL/GenBank/DDBJ databases">
        <title>Active colonisers of the gastrointestinal tract of Atlantic salmon farmed in a warm water region.</title>
        <authorList>
            <person name="Bowman J.P."/>
        </authorList>
    </citation>
    <scope>NUCLEOTIDE SEQUENCE [LARGE SCALE GENOMIC DNA]</scope>
    <source>
        <strain evidence="6 7">S4MW1</strain>
    </source>
</reference>
<evidence type="ECO:0000256" key="2">
    <source>
        <dbReference type="ARBA" id="ARBA00023015"/>
    </source>
</evidence>
<dbReference type="InterPro" id="IPR005119">
    <property type="entry name" value="LysR_subst-bd"/>
</dbReference>
<sequence>MDRITSIEIFVRAVELGSFAAVAEERDISAQMVGKHIHGLETSLGVKLLAKSTRFQALTTAGEQFHLRCINILSELKAAQEDIYLDLNEPMGKLKIYCGVNLGISLLSPLLGKFIQQYPQLEIDLTLDNNPPDIYRDGYDVIFHDRIEGYEFLVGHQICSYDMVACATPEYLQQHGIPLEPKALEHHQCLRHTTAYHAHRWCFKNAAGDYFSPRISSRFTINSGQAMLAAAMEGTGITIQPYFQVQAALDSGELVQVLTDYQLPKIELFMLYKPSLRQTSRLTLLNDFLQRELNNQLNIKY</sequence>
<proteinExistence type="inferred from homology"/>
<dbReference type="CDD" id="cd08422">
    <property type="entry name" value="PBP2_CrgA_like"/>
    <property type="match status" value="1"/>
</dbReference>
<dbReference type="InterPro" id="IPR058163">
    <property type="entry name" value="LysR-type_TF_proteobact-type"/>
</dbReference>
<dbReference type="InterPro" id="IPR036388">
    <property type="entry name" value="WH-like_DNA-bd_sf"/>
</dbReference>
<comment type="similarity">
    <text evidence="1">Belongs to the LysR transcriptional regulatory family.</text>
</comment>
<evidence type="ECO:0000256" key="4">
    <source>
        <dbReference type="ARBA" id="ARBA00023163"/>
    </source>
</evidence>
<evidence type="ECO:0000259" key="5">
    <source>
        <dbReference type="PROSITE" id="PS50931"/>
    </source>
</evidence>
<dbReference type="PANTHER" id="PTHR30537:SF5">
    <property type="entry name" value="HTH-TYPE TRANSCRIPTIONAL ACTIVATOR TTDR-RELATED"/>
    <property type="match status" value="1"/>
</dbReference>
<dbReference type="SUPFAM" id="SSF53850">
    <property type="entry name" value="Periplasmic binding protein-like II"/>
    <property type="match status" value="1"/>
</dbReference>
<evidence type="ECO:0000256" key="1">
    <source>
        <dbReference type="ARBA" id="ARBA00009437"/>
    </source>
</evidence>
<organism evidence="6 7">
    <name type="scientific">Photobacterium piscicola</name>
    <dbReference type="NCBI Taxonomy" id="1378299"/>
    <lineage>
        <taxon>Bacteria</taxon>
        <taxon>Pseudomonadati</taxon>
        <taxon>Pseudomonadota</taxon>
        <taxon>Gammaproteobacteria</taxon>
        <taxon>Vibrionales</taxon>
        <taxon>Vibrionaceae</taxon>
        <taxon>Photobacterium</taxon>
    </lineage>
</organism>
<dbReference type="Gene3D" id="1.10.10.10">
    <property type="entry name" value="Winged helix-like DNA-binding domain superfamily/Winged helix DNA-binding domain"/>
    <property type="match status" value="1"/>
</dbReference>
<keyword evidence="7" id="KW-1185">Reference proteome</keyword>
<evidence type="ECO:0000313" key="7">
    <source>
        <dbReference type="Proteomes" id="UP001339429"/>
    </source>
</evidence>
<protein>
    <submittedName>
        <fullName evidence="6">LysR family transcriptional regulator</fullName>
    </submittedName>
</protein>
<name>A0ABU6LL80_9GAMM</name>
<dbReference type="PANTHER" id="PTHR30537">
    <property type="entry name" value="HTH-TYPE TRANSCRIPTIONAL REGULATOR"/>
    <property type="match status" value="1"/>
</dbReference>
<comment type="caution">
    <text evidence="6">The sequence shown here is derived from an EMBL/GenBank/DDBJ whole genome shotgun (WGS) entry which is preliminary data.</text>
</comment>
<accession>A0ABU6LL80</accession>
<feature type="domain" description="HTH lysR-type" evidence="5">
    <location>
        <begin position="1"/>
        <end position="59"/>
    </location>
</feature>
<dbReference type="Pfam" id="PF03466">
    <property type="entry name" value="LysR_substrate"/>
    <property type="match status" value="1"/>
</dbReference>
<dbReference type="PROSITE" id="PS50931">
    <property type="entry name" value="HTH_LYSR"/>
    <property type="match status" value="1"/>
</dbReference>
<keyword evidence="4" id="KW-0804">Transcription</keyword>
<dbReference type="Pfam" id="PF00126">
    <property type="entry name" value="HTH_1"/>
    <property type="match status" value="1"/>
</dbReference>
<dbReference type="EMBL" id="JAYXUD010000019">
    <property type="protein sequence ID" value="MEC6900317.1"/>
    <property type="molecule type" value="Genomic_DNA"/>
</dbReference>
<gene>
    <name evidence="6" type="ORF">VXS00_16840</name>
</gene>
<evidence type="ECO:0000256" key="3">
    <source>
        <dbReference type="ARBA" id="ARBA00023125"/>
    </source>
</evidence>
<keyword evidence="2" id="KW-0805">Transcription regulation</keyword>
<dbReference type="RefSeq" id="WP_327770042.1">
    <property type="nucleotide sequence ID" value="NZ_JAYXUC010000010.1"/>
</dbReference>
<dbReference type="InterPro" id="IPR000847">
    <property type="entry name" value="LysR_HTH_N"/>
</dbReference>
<dbReference type="SUPFAM" id="SSF46785">
    <property type="entry name" value="Winged helix' DNA-binding domain"/>
    <property type="match status" value="1"/>
</dbReference>
<dbReference type="Proteomes" id="UP001339429">
    <property type="component" value="Unassembled WGS sequence"/>
</dbReference>
<evidence type="ECO:0000313" key="6">
    <source>
        <dbReference type="EMBL" id="MEC6900317.1"/>
    </source>
</evidence>
<keyword evidence="3" id="KW-0238">DNA-binding</keyword>
<dbReference type="InterPro" id="IPR036390">
    <property type="entry name" value="WH_DNA-bd_sf"/>
</dbReference>
<dbReference type="Gene3D" id="3.40.190.290">
    <property type="match status" value="1"/>
</dbReference>